<feature type="binding site" evidence="2">
    <location>
        <position position="70"/>
    </location>
    <ligand>
        <name>substrate</name>
    </ligand>
</feature>
<dbReference type="SUPFAM" id="SSF53254">
    <property type="entry name" value="Phosphoglycerate mutase-like"/>
    <property type="match status" value="1"/>
</dbReference>
<sequence length="218" mass="25049">MSKRPVPRLFVIRHGETEWSQNGRHTGRTDIPLTEHGVEAIKKLAPEIVGPGKLLDAENLCHVWVSPRQRAHTTFKLLFESLDELPPHKVCEDVREWDYGNYEGLTSEEIKDKDKYWSIWKDGCPGGESVEEMTKRVDGVIEEVHEIHRKYYEEGEGRRDALIVAHGHFSRVLISRWVEFPLCLGTHFNVEPAGISLLTYNHRNLKEPSLTGLNLHAL</sequence>
<name>A0A0C3QLM9_9AGAM</name>
<evidence type="ECO:0008006" key="5">
    <source>
        <dbReference type="Google" id="ProtNLM"/>
    </source>
</evidence>
<dbReference type="AlphaFoldDB" id="A0A0C3QLM9"/>
<gene>
    <name evidence="3" type="ORF">M407DRAFT_241030</name>
</gene>
<protein>
    <recommendedName>
        <fullName evidence="5">Phosphoglycerate mutase-like protein</fullName>
    </recommendedName>
</protein>
<feature type="binding site" evidence="2">
    <location>
        <begin position="96"/>
        <end position="99"/>
    </location>
    <ligand>
        <name>substrate</name>
    </ligand>
</feature>
<dbReference type="CDD" id="cd07067">
    <property type="entry name" value="HP_PGM_like"/>
    <property type="match status" value="1"/>
</dbReference>
<reference evidence="4" key="2">
    <citation type="submission" date="2015-01" db="EMBL/GenBank/DDBJ databases">
        <title>Evolutionary Origins and Diversification of the Mycorrhizal Mutualists.</title>
        <authorList>
            <consortium name="DOE Joint Genome Institute"/>
            <consortium name="Mycorrhizal Genomics Consortium"/>
            <person name="Kohler A."/>
            <person name="Kuo A."/>
            <person name="Nagy L.G."/>
            <person name="Floudas D."/>
            <person name="Copeland A."/>
            <person name="Barry K.W."/>
            <person name="Cichocki N."/>
            <person name="Veneault-Fourrey C."/>
            <person name="LaButti K."/>
            <person name="Lindquist E.A."/>
            <person name="Lipzen A."/>
            <person name="Lundell T."/>
            <person name="Morin E."/>
            <person name="Murat C."/>
            <person name="Riley R."/>
            <person name="Ohm R."/>
            <person name="Sun H."/>
            <person name="Tunlid A."/>
            <person name="Henrissat B."/>
            <person name="Grigoriev I.V."/>
            <person name="Hibbett D.S."/>
            <person name="Martin F."/>
        </authorList>
    </citation>
    <scope>NUCLEOTIDE SEQUENCE [LARGE SCALE GENOMIC DNA]</scope>
    <source>
        <strain evidence="4">MUT 4182</strain>
    </source>
</reference>
<dbReference type="EMBL" id="KN822947">
    <property type="protein sequence ID" value="KIO33690.1"/>
    <property type="molecule type" value="Genomic_DNA"/>
</dbReference>
<dbReference type="GO" id="GO:0046390">
    <property type="term" value="P:ribose phosphate biosynthetic process"/>
    <property type="evidence" value="ECO:0007669"/>
    <property type="project" value="TreeGrafter"/>
</dbReference>
<accession>A0A0C3QLM9</accession>
<evidence type="ECO:0000256" key="2">
    <source>
        <dbReference type="PIRSR" id="PIRSR613078-2"/>
    </source>
</evidence>
<evidence type="ECO:0000313" key="3">
    <source>
        <dbReference type="EMBL" id="KIO33690.1"/>
    </source>
</evidence>
<dbReference type="Pfam" id="PF00300">
    <property type="entry name" value="His_Phos_1"/>
    <property type="match status" value="1"/>
</dbReference>
<evidence type="ECO:0000313" key="4">
    <source>
        <dbReference type="Proteomes" id="UP000054248"/>
    </source>
</evidence>
<dbReference type="STRING" id="1051891.A0A0C3QLM9"/>
<reference evidence="3 4" key="1">
    <citation type="submission" date="2014-04" db="EMBL/GenBank/DDBJ databases">
        <authorList>
            <consortium name="DOE Joint Genome Institute"/>
            <person name="Kuo A."/>
            <person name="Girlanda M."/>
            <person name="Perotto S."/>
            <person name="Kohler A."/>
            <person name="Nagy L.G."/>
            <person name="Floudas D."/>
            <person name="Copeland A."/>
            <person name="Barry K.W."/>
            <person name="Cichocki N."/>
            <person name="Veneault-Fourrey C."/>
            <person name="LaButti K."/>
            <person name="Lindquist E.A."/>
            <person name="Lipzen A."/>
            <person name="Lundell T."/>
            <person name="Morin E."/>
            <person name="Murat C."/>
            <person name="Sun H."/>
            <person name="Tunlid A."/>
            <person name="Henrissat B."/>
            <person name="Grigoriev I.V."/>
            <person name="Hibbett D.S."/>
            <person name="Martin F."/>
            <person name="Nordberg H.P."/>
            <person name="Cantor M.N."/>
            <person name="Hua S.X."/>
        </authorList>
    </citation>
    <scope>NUCLEOTIDE SEQUENCE [LARGE SCALE GENOMIC DNA]</scope>
    <source>
        <strain evidence="3 4">MUT 4182</strain>
    </source>
</reference>
<dbReference type="Proteomes" id="UP000054248">
    <property type="component" value="Unassembled WGS sequence"/>
</dbReference>
<dbReference type="Gene3D" id="3.40.50.1240">
    <property type="entry name" value="Phosphoglycerate mutase-like"/>
    <property type="match status" value="1"/>
</dbReference>
<dbReference type="PANTHER" id="PTHR48100">
    <property type="entry name" value="BROAD-SPECIFICITY PHOSPHATASE YOR283W-RELATED"/>
    <property type="match status" value="1"/>
</dbReference>
<feature type="active site" description="Tele-phosphohistidine intermediate" evidence="1">
    <location>
        <position position="14"/>
    </location>
</feature>
<dbReference type="SMART" id="SM00855">
    <property type="entry name" value="PGAM"/>
    <property type="match status" value="1"/>
</dbReference>
<proteinExistence type="predicted"/>
<dbReference type="InterPro" id="IPR029033">
    <property type="entry name" value="His_PPase_superfam"/>
</dbReference>
<feature type="active site" description="Proton donor/acceptor" evidence="1">
    <location>
        <position position="96"/>
    </location>
</feature>
<keyword evidence="4" id="KW-1185">Reference proteome</keyword>
<evidence type="ECO:0000256" key="1">
    <source>
        <dbReference type="PIRSR" id="PIRSR613078-1"/>
    </source>
</evidence>
<dbReference type="InterPro" id="IPR050275">
    <property type="entry name" value="PGM_Phosphatase"/>
</dbReference>
<dbReference type="PANTHER" id="PTHR48100:SF15">
    <property type="entry name" value="SEDOHEPTULOSE 1,7-BISPHOSPHATASE"/>
    <property type="match status" value="1"/>
</dbReference>
<dbReference type="HOGENOM" id="CLU_033323_13_0_1"/>
<dbReference type="InterPro" id="IPR013078">
    <property type="entry name" value="His_Pase_superF_clade-1"/>
</dbReference>
<organism evidence="3 4">
    <name type="scientific">Tulasnella calospora MUT 4182</name>
    <dbReference type="NCBI Taxonomy" id="1051891"/>
    <lineage>
        <taxon>Eukaryota</taxon>
        <taxon>Fungi</taxon>
        <taxon>Dikarya</taxon>
        <taxon>Basidiomycota</taxon>
        <taxon>Agaricomycotina</taxon>
        <taxon>Agaricomycetes</taxon>
        <taxon>Cantharellales</taxon>
        <taxon>Tulasnellaceae</taxon>
        <taxon>Tulasnella</taxon>
    </lineage>
</organism>
<feature type="binding site" evidence="2">
    <location>
        <begin position="26"/>
        <end position="27"/>
    </location>
    <ligand>
        <name>substrate</name>
    </ligand>
</feature>
<dbReference type="OrthoDB" id="4818801at2759"/>
<dbReference type="GO" id="GO:0050278">
    <property type="term" value="F:sedoheptulose-bisphosphatase activity"/>
    <property type="evidence" value="ECO:0007669"/>
    <property type="project" value="TreeGrafter"/>
</dbReference>